<evidence type="ECO:0008006" key="3">
    <source>
        <dbReference type="Google" id="ProtNLM"/>
    </source>
</evidence>
<comment type="caution">
    <text evidence="1">The sequence shown here is derived from an EMBL/GenBank/DDBJ whole genome shotgun (WGS) entry which is preliminary data.</text>
</comment>
<protein>
    <recommendedName>
        <fullName evidence="3">F-box domain-containing protein</fullName>
    </recommendedName>
</protein>
<evidence type="ECO:0000313" key="2">
    <source>
        <dbReference type="Proteomes" id="UP001180020"/>
    </source>
</evidence>
<sequence length="117" mass="13398">MLCRFPAEDLHPLRAVCKQWLDTIDNDPHFPLLNFAHCEPGLLIQQIDYKCSVTSYFMNVIHRPSKAIATLKPLNINPFVRIEGSCDGLLLARCVFYCVRFVINPLSETFVGFLRCP</sequence>
<proteinExistence type="predicted"/>
<evidence type="ECO:0000313" key="1">
    <source>
        <dbReference type="EMBL" id="KAK1300132.1"/>
    </source>
</evidence>
<accession>A0AAV9DFI5</accession>
<dbReference type="EMBL" id="JAUJYO010000013">
    <property type="protein sequence ID" value="KAK1300132.1"/>
    <property type="molecule type" value="Genomic_DNA"/>
</dbReference>
<dbReference type="AlphaFoldDB" id="A0AAV9DFI5"/>
<dbReference type="SUPFAM" id="SSF81383">
    <property type="entry name" value="F-box domain"/>
    <property type="match status" value="1"/>
</dbReference>
<reference evidence="1" key="1">
    <citation type="journal article" date="2023" name="Nat. Commun.">
        <title>Diploid and tetraploid genomes of Acorus and the evolution of monocots.</title>
        <authorList>
            <person name="Ma L."/>
            <person name="Liu K.W."/>
            <person name="Li Z."/>
            <person name="Hsiao Y.Y."/>
            <person name="Qi Y."/>
            <person name="Fu T."/>
            <person name="Tang G.D."/>
            <person name="Zhang D."/>
            <person name="Sun W.H."/>
            <person name="Liu D.K."/>
            <person name="Li Y."/>
            <person name="Chen G.Z."/>
            <person name="Liu X.D."/>
            <person name="Liao X.Y."/>
            <person name="Jiang Y.T."/>
            <person name="Yu X."/>
            <person name="Hao Y."/>
            <person name="Huang J."/>
            <person name="Zhao X.W."/>
            <person name="Ke S."/>
            <person name="Chen Y.Y."/>
            <person name="Wu W.L."/>
            <person name="Hsu J.L."/>
            <person name="Lin Y.F."/>
            <person name="Huang M.D."/>
            <person name="Li C.Y."/>
            <person name="Huang L."/>
            <person name="Wang Z.W."/>
            <person name="Zhao X."/>
            <person name="Zhong W.Y."/>
            <person name="Peng D.H."/>
            <person name="Ahmad S."/>
            <person name="Lan S."/>
            <person name="Zhang J.S."/>
            <person name="Tsai W.C."/>
            <person name="Van de Peer Y."/>
            <person name="Liu Z.J."/>
        </authorList>
    </citation>
    <scope>NUCLEOTIDE SEQUENCE</scope>
    <source>
        <strain evidence="1">CP</strain>
    </source>
</reference>
<dbReference type="InterPro" id="IPR036047">
    <property type="entry name" value="F-box-like_dom_sf"/>
</dbReference>
<dbReference type="Proteomes" id="UP001180020">
    <property type="component" value="Unassembled WGS sequence"/>
</dbReference>
<organism evidence="1 2">
    <name type="scientific">Acorus calamus</name>
    <name type="common">Sweet flag</name>
    <dbReference type="NCBI Taxonomy" id="4465"/>
    <lineage>
        <taxon>Eukaryota</taxon>
        <taxon>Viridiplantae</taxon>
        <taxon>Streptophyta</taxon>
        <taxon>Embryophyta</taxon>
        <taxon>Tracheophyta</taxon>
        <taxon>Spermatophyta</taxon>
        <taxon>Magnoliopsida</taxon>
        <taxon>Liliopsida</taxon>
        <taxon>Acoraceae</taxon>
        <taxon>Acorus</taxon>
    </lineage>
</organism>
<name>A0AAV9DFI5_ACOCL</name>
<reference evidence="1" key="2">
    <citation type="submission" date="2023-06" db="EMBL/GenBank/DDBJ databases">
        <authorList>
            <person name="Ma L."/>
            <person name="Liu K.-W."/>
            <person name="Li Z."/>
            <person name="Hsiao Y.-Y."/>
            <person name="Qi Y."/>
            <person name="Fu T."/>
            <person name="Tang G."/>
            <person name="Zhang D."/>
            <person name="Sun W.-H."/>
            <person name="Liu D.-K."/>
            <person name="Li Y."/>
            <person name="Chen G.-Z."/>
            <person name="Liu X.-D."/>
            <person name="Liao X.-Y."/>
            <person name="Jiang Y.-T."/>
            <person name="Yu X."/>
            <person name="Hao Y."/>
            <person name="Huang J."/>
            <person name="Zhao X.-W."/>
            <person name="Ke S."/>
            <person name="Chen Y.-Y."/>
            <person name="Wu W.-L."/>
            <person name="Hsu J.-L."/>
            <person name="Lin Y.-F."/>
            <person name="Huang M.-D."/>
            <person name="Li C.-Y."/>
            <person name="Huang L."/>
            <person name="Wang Z.-W."/>
            <person name="Zhao X."/>
            <person name="Zhong W.-Y."/>
            <person name="Peng D.-H."/>
            <person name="Ahmad S."/>
            <person name="Lan S."/>
            <person name="Zhang J.-S."/>
            <person name="Tsai W.-C."/>
            <person name="Van De Peer Y."/>
            <person name="Liu Z.-J."/>
        </authorList>
    </citation>
    <scope>NUCLEOTIDE SEQUENCE</scope>
    <source>
        <strain evidence="1">CP</strain>
        <tissue evidence="1">Leaves</tissue>
    </source>
</reference>
<keyword evidence="2" id="KW-1185">Reference proteome</keyword>
<gene>
    <name evidence="1" type="ORF">QJS10_CPB13g01037</name>
</gene>